<accession>A0A511YUW0</accession>
<name>A0A511YUW0_9CELL</name>
<protein>
    <recommendedName>
        <fullName evidence="3">TadE-like domain-containing protein</fullName>
    </recommendedName>
</protein>
<dbReference type="EMBL" id="BJYK01000001">
    <property type="protein sequence ID" value="GEN78985.1"/>
    <property type="molecule type" value="Genomic_DNA"/>
</dbReference>
<proteinExistence type="predicted"/>
<feature type="domain" description="TadE-like" evidence="3">
    <location>
        <begin position="26"/>
        <end position="67"/>
    </location>
</feature>
<evidence type="ECO:0000313" key="4">
    <source>
        <dbReference type="EMBL" id="GEN78985.1"/>
    </source>
</evidence>
<keyword evidence="2" id="KW-0472">Membrane</keyword>
<organism evidence="4 5">
    <name type="scientific">Actinotalea fermentans</name>
    <dbReference type="NCBI Taxonomy" id="43671"/>
    <lineage>
        <taxon>Bacteria</taxon>
        <taxon>Bacillati</taxon>
        <taxon>Actinomycetota</taxon>
        <taxon>Actinomycetes</taxon>
        <taxon>Micrococcales</taxon>
        <taxon>Cellulomonadaceae</taxon>
        <taxon>Actinotalea</taxon>
    </lineage>
</organism>
<dbReference type="RefSeq" id="WP_052113331.1">
    <property type="nucleotide sequence ID" value="NZ_BJYK01000001.1"/>
</dbReference>
<evidence type="ECO:0000259" key="3">
    <source>
        <dbReference type="Pfam" id="PF07811"/>
    </source>
</evidence>
<dbReference type="Pfam" id="PF07811">
    <property type="entry name" value="TadE"/>
    <property type="match status" value="1"/>
</dbReference>
<evidence type="ECO:0000256" key="2">
    <source>
        <dbReference type="SAM" id="Phobius"/>
    </source>
</evidence>
<feature type="region of interest" description="Disordered" evidence="1">
    <location>
        <begin position="1"/>
        <end position="25"/>
    </location>
</feature>
<sequence length="148" mass="14790">MSGSDRHTLPRSRTTPAASTRPRDDGSVTVELSILFPALLLLVTLLVQYGLWFHARSVALAAAQQGAVAAAAYQAPAGAGVDSATAFVAAHGSQTLLDASATQTAQGAGTVVVEVSGRSVSLVPGMPGPVVAQSAAAPVERFTVAGAP</sequence>
<dbReference type="AlphaFoldDB" id="A0A511YUW0"/>
<reference evidence="4 5" key="1">
    <citation type="submission" date="2019-07" db="EMBL/GenBank/DDBJ databases">
        <title>Whole genome shotgun sequence of Actinotalea fermentans NBRC 105374.</title>
        <authorList>
            <person name="Hosoyama A."/>
            <person name="Uohara A."/>
            <person name="Ohji S."/>
            <person name="Ichikawa N."/>
        </authorList>
    </citation>
    <scope>NUCLEOTIDE SEQUENCE [LARGE SCALE GENOMIC DNA]</scope>
    <source>
        <strain evidence="4 5">NBRC 105374</strain>
    </source>
</reference>
<comment type="caution">
    <text evidence="4">The sequence shown here is derived from an EMBL/GenBank/DDBJ whole genome shotgun (WGS) entry which is preliminary data.</text>
</comment>
<keyword evidence="5" id="KW-1185">Reference proteome</keyword>
<evidence type="ECO:0000256" key="1">
    <source>
        <dbReference type="SAM" id="MobiDB-lite"/>
    </source>
</evidence>
<keyword evidence="2" id="KW-0812">Transmembrane</keyword>
<gene>
    <name evidence="4" type="ORF">AFE02nite_07190</name>
</gene>
<dbReference type="Proteomes" id="UP000321484">
    <property type="component" value="Unassembled WGS sequence"/>
</dbReference>
<dbReference type="InterPro" id="IPR012495">
    <property type="entry name" value="TadE-like_dom"/>
</dbReference>
<keyword evidence="2" id="KW-1133">Transmembrane helix</keyword>
<evidence type="ECO:0000313" key="5">
    <source>
        <dbReference type="Proteomes" id="UP000321484"/>
    </source>
</evidence>
<feature type="transmembrane region" description="Helical" evidence="2">
    <location>
        <begin position="32"/>
        <end position="52"/>
    </location>
</feature>